<dbReference type="AlphaFoldDB" id="A0A8S8XEL9"/>
<sequence length="373" mass="39574">MVQNQSLSVVIAGAGAIGLAIGWRLVQRGAQVTIVERGASGHGASWAAAGMLAAGVETEPGEDALFHLNRRAQRDWPDFARALHQASGIDSHLRLDGTLSIALTRDEVERLRAAKVLHDRFGVASDWLSGDGARELEPALSPRVAAALRVADDGQVDNRLLVQALRAAFLAAGGTLEEETEIHALLREGGRVVGLETARGSRRADRTVLATGAWSAALLPSLPIRPIKGQMLALGMDPARPLLRHVVWTQKAYLVPRDDGRLLVGATVEEAGFDDRMTAGGVMGLLESAWRALPTIEEAPIVEQWVGHRPGSRDDAPILGEVEPGLVVAAGHHRNGILLTPVTAELIAELVLTGRADPLLAGFSLARFSPKAA</sequence>
<dbReference type="SUPFAM" id="SSF51905">
    <property type="entry name" value="FAD/NAD(P)-binding domain"/>
    <property type="match status" value="1"/>
</dbReference>
<dbReference type="EMBL" id="BOPV01000001">
    <property type="protein sequence ID" value="GIL41843.1"/>
    <property type="molecule type" value="Genomic_DNA"/>
</dbReference>
<dbReference type="Pfam" id="PF01266">
    <property type="entry name" value="DAO"/>
    <property type="match status" value="1"/>
</dbReference>
<keyword evidence="4" id="KW-1133">Transmembrane helix</keyword>
<dbReference type="NCBIfam" id="TIGR02352">
    <property type="entry name" value="thiamin_ThiO"/>
    <property type="match status" value="1"/>
</dbReference>
<proteinExistence type="predicted"/>
<evidence type="ECO:0000256" key="1">
    <source>
        <dbReference type="ARBA" id="ARBA00004948"/>
    </source>
</evidence>
<dbReference type="PANTHER" id="PTHR13847">
    <property type="entry name" value="SARCOSINE DEHYDROGENASE-RELATED"/>
    <property type="match status" value="1"/>
</dbReference>
<dbReference type="InterPro" id="IPR012727">
    <property type="entry name" value="Gly_oxidase_ThiO"/>
</dbReference>
<dbReference type="GO" id="GO:0016491">
    <property type="term" value="F:oxidoreductase activity"/>
    <property type="evidence" value="ECO:0007669"/>
    <property type="project" value="UniProtKB-KW"/>
</dbReference>
<keyword evidence="2" id="KW-0784">Thiamine biosynthesis</keyword>
<comment type="pathway">
    <text evidence="1">Cofactor biosynthesis; thiamine diphosphate biosynthesis.</text>
</comment>
<dbReference type="InterPro" id="IPR006076">
    <property type="entry name" value="FAD-dep_OxRdtase"/>
</dbReference>
<dbReference type="RefSeq" id="WP_420245511.1">
    <property type="nucleotide sequence ID" value="NZ_BOPV01000001.1"/>
</dbReference>
<dbReference type="GO" id="GO:0005737">
    <property type="term" value="C:cytoplasm"/>
    <property type="evidence" value="ECO:0007669"/>
    <property type="project" value="TreeGrafter"/>
</dbReference>
<feature type="transmembrane region" description="Helical" evidence="4">
    <location>
        <begin position="6"/>
        <end position="26"/>
    </location>
</feature>
<evidence type="ECO:0000259" key="5">
    <source>
        <dbReference type="Pfam" id="PF01266"/>
    </source>
</evidence>
<evidence type="ECO:0000256" key="3">
    <source>
        <dbReference type="ARBA" id="ARBA00023002"/>
    </source>
</evidence>
<feature type="domain" description="FAD dependent oxidoreductase" evidence="5">
    <location>
        <begin position="9"/>
        <end position="350"/>
    </location>
</feature>
<gene>
    <name evidence="6" type="primary">thiO</name>
    <name evidence="6" type="ORF">TMPK1_40800</name>
</gene>
<organism evidence="6 7">
    <name type="scientific">Roseiterribacter gracilis</name>
    <dbReference type="NCBI Taxonomy" id="2812848"/>
    <lineage>
        <taxon>Bacteria</taxon>
        <taxon>Pseudomonadati</taxon>
        <taxon>Pseudomonadota</taxon>
        <taxon>Alphaproteobacteria</taxon>
        <taxon>Rhodospirillales</taxon>
        <taxon>Roseiterribacteraceae</taxon>
        <taxon>Roseiterribacter</taxon>
    </lineage>
</organism>
<keyword evidence="4" id="KW-0472">Membrane</keyword>
<evidence type="ECO:0000313" key="6">
    <source>
        <dbReference type="EMBL" id="GIL41843.1"/>
    </source>
</evidence>
<evidence type="ECO:0000256" key="4">
    <source>
        <dbReference type="SAM" id="Phobius"/>
    </source>
</evidence>
<dbReference type="PANTHER" id="PTHR13847:SF289">
    <property type="entry name" value="GLYCINE OXIDASE"/>
    <property type="match status" value="1"/>
</dbReference>
<keyword evidence="4" id="KW-0812">Transmembrane</keyword>
<comment type="caution">
    <text evidence="6">The sequence shown here is derived from an EMBL/GenBank/DDBJ whole genome shotgun (WGS) entry which is preliminary data.</text>
</comment>
<dbReference type="Proteomes" id="UP000681075">
    <property type="component" value="Unassembled WGS sequence"/>
</dbReference>
<evidence type="ECO:0000256" key="2">
    <source>
        <dbReference type="ARBA" id="ARBA00022977"/>
    </source>
</evidence>
<dbReference type="GO" id="GO:0009228">
    <property type="term" value="P:thiamine biosynthetic process"/>
    <property type="evidence" value="ECO:0007669"/>
    <property type="project" value="UniProtKB-KW"/>
</dbReference>
<name>A0A8S8XEL9_9PROT</name>
<evidence type="ECO:0000313" key="7">
    <source>
        <dbReference type="Proteomes" id="UP000681075"/>
    </source>
</evidence>
<dbReference type="GO" id="GO:0050660">
    <property type="term" value="F:flavin adenine dinucleotide binding"/>
    <property type="evidence" value="ECO:0007669"/>
    <property type="project" value="InterPro"/>
</dbReference>
<dbReference type="SUPFAM" id="SSF54373">
    <property type="entry name" value="FAD-linked reductases, C-terminal domain"/>
    <property type="match status" value="1"/>
</dbReference>
<keyword evidence="3" id="KW-0560">Oxidoreductase</keyword>
<accession>A0A8S8XEL9</accession>
<protein>
    <submittedName>
        <fullName evidence="6">Glycine oxidase ThiO</fullName>
    </submittedName>
</protein>
<dbReference type="InterPro" id="IPR036188">
    <property type="entry name" value="FAD/NAD-bd_sf"/>
</dbReference>
<reference evidence="6" key="1">
    <citation type="submission" date="2021-02" db="EMBL/GenBank/DDBJ databases">
        <title>Genome sequence of Rhodospirillales sp. strain TMPK1 isolated from soil.</title>
        <authorList>
            <person name="Nakai R."/>
            <person name="Kusada H."/>
            <person name="Tamaki H."/>
        </authorList>
    </citation>
    <scope>NUCLEOTIDE SEQUENCE</scope>
    <source>
        <strain evidence="6">TMPK1</strain>
    </source>
</reference>
<dbReference type="Gene3D" id="3.30.9.10">
    <property type="entry name" value="D-Amino Acid Oxidase, subunit A, domain 2"/>
    <property type="match status" value="1"/>
</dbReference>
<keyword evidence="7" id="KW-1185">Reference proteome</keyword>
<dbReference type="Gene3D" id="3.50.50.60">
    <property type="entry name" value="FAD/NAD(P)-binding domain"/>
    <property type="match status" value="1"/>
</dbReference>